<reference evidence="1 2" key="1">
    <citation type="journal article" date="2024" name="BMC Genomics">
        <title>Genome assembly of redclaw crayfish (Cherax quadricarinatus) provides insights into its immune adaptation and hypoxia tolerance.</title>
        <authorList>
            <person name="Liu Z."/>
            <person name="Zheng J."/>
            <person name="Li H."/>
            <person name="Fang K."/>
            <person name="Wang S."/>
            <person name="He J."/>
            <person name="Zhou D."/>
            <person name="Weng S."/>
            <person name="Chi M."/>
            <person name="Gu Z."/>
            <person name="He J."/>
            <person name="Li F."/>
            <person name="Wang M."/>
        </authorList>
    </citation>
    <scope>NUCLEOTIDE SEQUENCE [LARGE SCALE GENOMIC DNA]</scope>
    <source>
        <strain evidence="1">ZL_2023a</strain>
    </source>
</reference>
<evidence type="ECO:0000313" key="2">
    <source>
        <dbReference type="Proteomes" id="UP001445076"/>
    </source>
</evidence>
<dbReference type="EMBL" id="JARKIK010000080">
    <property type="protein sequence ID" value="KAK8726199.1"/>
    <property type="molecule type" value="Genomic_DNA"/>
</dbReference>
<organism evidence="1 2">
    <name type="scientific">Cherax quadricarinatus</name>
    <name type="common">Australian red claw crayfish</name>
    <dbReference type="NCBI Taxonomy" id="27406"/>
    <lineage>
        <taxon>Eukaryota</taxon>
        <taxon>Metazoa</taxon>
        <taxon>Ecdysozoa</taxon>
        <taxon>Arthropoda</taxon>
        <taxon>Crustacea</taxon>
        <taxon>Multicrustacea</taxon>
        <taxon>Malacostraca</taxon>
        <taxon>Eumalacostraca</taxon>
        <taxon>Eucarida</taxon>
        <taxon>Decapoda</taxon>
        <taxon>Pleocyemata</taxon>
        <taxon>Astacidea</taxon>
        <taxon>Parastacoidea</taxon>
        <taxon>Parastacidae</taxon>
        <taxon>Cherax</taxon>
    </lineage>
</organism>
<dbReference type="EMBL" id="JARKIK010000080">
    <property type="protein sequence ID" value="KAK8726197.1"/>
    <property type="molecule type" value="Genomic_DNA"/>
</dbReference>
<gene>
    <name evidence="1" type="ORF">OTU49_010418</name>
</gene>
<accession>A0AAW0W8H6</accession>
<protein>
    <submittedName>
        <fullName evidence="1">Uncharacterized protein</fullName>
    </submittedName>
</protein>
<sequence>MKFVLEYKRWDRSVKTSPSSTHNTNVSISSNTHLALTSLPSYPRLHTTSLPQTVPLISKKEKNVGSSVYSEGEEVQSPGFKLRCICIGEIYPQFVCDFR</sequence>
<name>A0AAW0W8H6_CHEQU</name>
<dbReference type="Proteomes" id="UP001445076">
    <property type="component" value="Unassembled WGS sequence"/>
</dbReference>
<evidence type="ECO:0000313" key="1">
    <source>
        <dbReference type="EMBL" id="KAK8726197.1"/>
    </source>
</evidence>
<reference evidence="1" key="2">
    <citation type="submission" date="2024-01" db="EMBL/GenBank/DDBJ databases">
        <authorList>
            <person name="He J."/>
            <person name="Wang M."/>
            <person name="Zheng J."/>
            <person name="Liu Z."/>
        </authorList>
    </citation>
    <scope>NUCLEOTIDE SEQUENCE</scope>
    <source>
        <strain evidence="1">ZL_2023a</strain>
        <tissue evidence="1">Muscle</tissue>
    </source>
</reference>
<dbReference type="AlphaFoldDB" id="A0AAW0W8H6"/>
<keyword evidence="2" id="KW-1185">Reference proteome</keyword>
<comment type="caution">
    <text evidence="1">The sequence shown here is derived from an EMBL/GenBank/DDBJ whole genome shotgun (WGS) entry which is preliminary data.</text>
</comment>
<proteinExistence type="predicted"/>